<dbReference type="PROSITE" id="PS50011">
    <property type="entry name" value="PROTEIN_KINASE_DOM"/>
    <property type="match status" value="1"/>
</dbReference>
<comment type="caution">
    <text evidence="6">The sequence shown here is derived from an EMBL/GenBank/DDBJ whole genome shotgun (WGS) entry which is preliminary data.</text>
</comment>
<organism evidence="6">
    <name type="scientific">Cladocopium goreaui</name>
    <dbReference type="NCBI Taxonomy" id="2562237"/>
    <lineage>
        <taxon>Eukaryota</taxon>
        <taxon>Sar</taxon>
        <taxon>Alveolata</taxon>
        <taxon>Dinophyceae</taxon>
        <taxon>Suessiales</taxon>
        <taxon>Symbiodiniaceae</taxon>
        <taxon>Cladocopium</taxon>
    </lineage>
</organism>
<evidence type="ECO:0000256" key="1">
    <source>
        <dbReference type="ARBA" id="ARBA00022741"/>
    </source>
</evidence>
<reference evidence="7 8" key="2">
    <citation type="submission" date="2024-05" db="EMBL/GenBank/DDBJ databases">
        <authorList>
            <person name="Chen Y."/>
            <person name="Shah S."/>
            <person name="Dougan E. K."/>
            <person name="Thang M."/>
            <person name="Chan C."/>
        </authorList>
    </citation>
    <scope>NUCLEOTIDE SEQUENCE [LARGE SCALE GENOMIC DNA]</scope>
</reference>
<dbReference type="PANTHER" id="PTHR46146">
    <property type="entry name" value="SERINE/THREONINE-PROTEIN KINASE-LIKE PROTEIN CCR4"/>
    <property type="match status" value="1"/>
</dbReference>
<proteinExistence type="predicted"/>
<dbReference type="InterPro" id="IPR017441">
    <property type="entry name" value="Protein_kinase_ATP_BS"/>
</dbReference>
<dbReference type="InterPro" id="IPR011009">
    <property type="entry name" value="Kinase-like_dom_sf"/>
</dbReference>
<evidence type="ECO:0000313" key="6">
    <source>
        <dbReference type="EMBL" id="CAI4016525.1"/>
    </source>
</evidence>
<feature type="compositionally biased region" description="Pro residues" evidence="4">
    <location>
        <begin position="303"/>
        <end position="319"/>
    </location>
</feature>
<reference evidence="6" key="1">
    <citation type="submission" date="2022-10" db="EMBL/GenBank/DDBJ databases">
        <authorList>
            <person name="Chen Y."/>
            <person name="Dougan E. K."/>
            <person name="Chan C."/>
            <person name="Rhodes N."/>
            <person name="Thang M."/>
        </authorList>
    </citation>
    <scope>NUCLEOTIDE SEQUENCE</scope>
</reference>
<dbReference type="Gene3D" id="3.30.200.20">
    <property type="entry name" value="Phosphorylase Kinase, domain 1"/>
    <property type="match status" value="1"/>
</dbReference>
<dbReference type="InterPro" id="IPR008271">
    <property type="entry name" value="Ser/Thr_kinase_AS"/>
</dbReference>
<dbReference type="OrthoDB" id="1714095at2759"/>
<protein>
    <submittedName>
        <fullName evidence="7">Serine/threonine-protein kinase</fullName>
    </submittedName>
</protein>
<dbReference type="SUPFAM" id="SSF56112">
    <property type="entry name" value="Protein kinase-like (PK-like)"/>
    <property type="match status" value="1"/>
</dbReference>
<keyword evidence="1 3" id="KW-0547">Nucleotide-binding</keyword>
<keyword evidence="8" id="KW-1185">Reference proteome</keyword>
<dbReference type="AlphaFoldDB" id="A0A9P1GJR3"/>
<dbReference type="EMBL" id="CAMXCT010006589">
    <property type="protein sequence ID" value="CAI4016525.1"/>
    <property type="molecule type" value="Genomic_DNA"/>
</dbReference>
<name>A0A9P1GJR3_9DINO</name>
<evidence type="ECO:0000256" key="3">
    <source>
        <dbReference type="PROSITE-ProRule" id="PRU10141"/>
    </source>
</evidence>
<dbReference type="InterPro" id="IPR000719">
    <property type="entry name" value="Prot_kinase_dom"/>
</dbReference>
<dbReference type="EMBL" id="CAMXCT020006589">
    <property type="protein sequence ID" value="CAL1169900.1"/>
    <property type="molecule type" value="Genomic_DNA"/>
</dbReference>
<dbReference type="PROSITE" id="PS00107">
    <property type="entry name" value="PROTEIN_KINASE_ATP"/>
    <property type="match status" value="1"/>
</dbReference>
<keyword evidence="7" id="KW-0808">Transferase</keyword>
<evidence type="ECO:0000256" key="2">
    <source>
        <dbReference type="ARBA" id="ARBA00022840"/>
    </source>
</evidence>
<dbReference type="Proteomes" id="UP001152797">
    <property type="component" value="Unassembled WGS sequence"/>
</dbReference>
<dbReference type="Pfam" id="PF00069">
    <property type="entry name" value="Pkinase"/>
    <property type="match status" value="1"/>
</dbReference>
<dbReference type="Gene3D" id="1.10.510.10">
    <property type="entry name" value="Transferase(Phosphotransferase) domain 1"/>
    <property type="match status" value="1"/>
</dbReference>
<feature type="domain" description="Protein kinase" evidence="5">
    <location>
        <begin position="24"/>
        <end position="304"/>
    </location>
</feature>
<keyword evidence="2 3" id="KW-0067">ATP-binding</keyword>
<dbReference type="PROSITE" id="PS00108">
    <property type="entry name" value="PROTEIN_KINASE_ST"/>
    <property type="match status" value="1"/>
</dbReference>
<feature type="binding site" evidence="3">
    <location>
        <position position="52"/>
    </location>
    <ligand>
        <name>ATP</name>
        <dbReference type="ChEBI" id="CHEBI:30616"/>
    </ligand>
</feature>
<feature type="region of interest" description="Disordered" evidence="4">
    <location>
        <begin position="301"/>
        <end position="344"/>
    </location>
</feature>
<evidence type="ECO:0000313" key="8">
    <source>
        <dbReference type="Proteomes" id="UP001152797"/>
    </source>
</evidence>
<dbReference type="GO" id="GO:0005524">
    <property type="term" value="F:ATP binding"/>
    <property type="evidence" value="ECO:0007669"/>
    <property type="project" value="UniProtKB-UniRule"/>
</dbReference>
<evidence type="ECO:0000313" key="7">
    <source>
        <dbReference type="EMBL" id="CAL4803837.1"/>
    </source>
</evidence>
<dbReference type="EMBL" id="CAMXCT030006589">
    <property type="protein sequence ID" value="CAL4803837.1"/>
    <property type="molecule type" value="Genomic_DNA"/>
</dbReference>
<dbReference type="SMART" id="SM00220">
    <property type="entry name" value="S_TKc"/>
    <property type="match status" value="1"/>
</dbReference>
<accession>A0A9P1GJR3</accession>
<evidence type="ECO:0000259" key="5">
    <source>
        <dbReference type="PROSITE" id="PS50011"/>
    </source>
</evidence>
<evidence type="ECO:0000256" key="4">
    <source>
        <dbReference type="SAM" id="MobiDB-lite"/>
    </source>
</evidence>
<sequence length="818" mass="90913">MTAELKELSLEYSYNQLQEATQNFHEDNRLGVGSFGGVFKGIQHDGTEVAIKVLGLPDQAGFEEEVRVLSKFRHPNLVILMGFAKNGPERLLVYELLGGGDVFHRLQKCATENVPFPWKLRISAAYDASCGLSHLHNSTPKVFHRDIKCPNILLDRNGTAKMADFGLACCSHAKETKVQQAAGTVGYACPHYVSNSVVTERSEVYSFGIVLLELLTARPPASKFQAPDGSDQYEFLVTALGYNVRTAVQALDKKAGFPYEVALNFAHLGLKCTEYQEEHRPFFSEVVARLRELRDIQVEASPVLPPPPEPDVPPPPPQPSRGHQGYTSRGHQGGPQGPQGYQQTAAVQALHAQMLQQQQLQQLQQQQMMQSAQMAQMQRAQVANQATASAPFRVPQMGLTQAQEDELRLQYLTGQPVQPLRQVPVPMPELERYNSGGQLGQLAPAYGGSLLARRGVPHVRHPKKLAWILECVMAQGEKLVMLSKDQKTLIQRREDNKSVPTQRFGRIFQREFLKSLLPDFLFDQVSREHFQIWALEWPALSDDGQTPHSFRLTNYATVGTSVDDLVLDERGQSAKLHHGSKIGLLRRVIVDGKEEATPFLEFYFSLEQSGLTDADVVYESFLTFCEPILKRTPDEMAPFEGEPTSPHDRVDSDMALEGFGVDVPGGISFVGDDVEPVFILEVGGTAVRAGGKREKLQVVHGPRKSACAAAPGCEVPCPPLVLGSAQAGFWCRILADKSNLTFLEPEHLMIEVDDAAEAAERRFFVRNLSTLPLRVQGPPEEESIRQEEDGKWQIHHGDTILLNLSKGTSMWMNFRAYK</sequence>
<dbReference type="PANTHER" id="PTHR46146:SF21">
    <property type="entry name" value="PROTEIN KINASE DOMAIN-CONTAINING PROTEIN"/>
    <property type="match status" value="1"/>
</dbReference>
<keyword evidence="7" id="KW-0418">Kinase</keyword>
<dbReference type="GO" id="GO:0004672">
    <property type="term" value="F:protein kinase activity"/>
    <property type="evidence" value="ECO:0007669"/>
    <property type="project" value="InterPro"/>
</dbReference>
<gene>
    <name evidence="6" type="ORF">C1SCF055_LOCUS41255</name>
</gene>